<gene>
    <name evidence="2" type="ORF">ACFQ45_07690</name>
</gene>
<evidence type="ECO:0008006" key="4">
    <source>
        <dbReference type="Google" id="ProtNLM"/>
    </source>
</evidence>
<proteinExistence type="predicted"/>
<keyword evidence="3" id="KW-1185">Reference proteome</keyword>
<feature type="region of interest" description="Disordered" evidence="1">
    <location>
        <begin position="1"/>
        <end position="42"/>
    </location>
</feature>
<comment type="caution">
    <text evidence="2">The sequence shown here is derived from an EMBL/GenBank/DDBJ whole genome shotgun (WGS) entry which is preliminary data.</text>
</comment>
<evidence type="ECO:0000313" key="3">
    <source>
        <dbReference type="Proteomes" id="UP001597059"/>
    </source>
</evidence>
<feature type="compositionally biased region" description="Polar residues" evidence="1">
    <location>
        <begin position="1"/>
        <end position="10"/>
    </location>
</feature>
<feature type="compositionally biased region" description="Basic and acidic residues" evidence="1">
    <location>
        <begin position="33"/>
        <end position="42"/>
    </location>
</feature>
<accession>A0ABW4B3Q7</accession>
<dbReference type="Gene3D" id="1.10.287.700">
    <property type="entry name" value="Helix hairpin bin"/>
    <property type="match status" value="1"/>
</dbReference>
<evidence type="ECO:0000313" key="2">
    <source>
        <dbReference type="EMBL" id="MFD1383245.1"/>
    </source>
</evidence>
<reference evidence="3" key="1">
    <citation type="journal article" date="2019" name="Int. J. Syst. Evol. Microbiol.">
        <title>The Global Catalogue of Microorganisms (GCM) 10K type strain sequencing project: providing services to taxonomists for standard genome sequencing and annotation.</title>
        <authorList>
            <consortium name="The Broad Institute Genomics Platform"/>
            <consortium name="The Broad Institute Genome Sequencing Center for Infectious Disease"/>
            <person name="Wu L."/>
            <person name="Ma J."/>
        </authorList>
    </citation>
    <scope>NUCLEOTIDE SEQUENCE [LARGE SCALE GENOMIC DNA]</scope>
    <source>
        <strain evidence="3">JCM 30774</strain>
    </source>
</reference>
<dbReference type="EMBL" id="JBHTMN010000007">
    <property type="protein sequence ID" value="MFD1383245.1"/>
    <property type="molecule type" value="Genomic_DNA"/>
</dbReference>
<dbReference type="Proteomes" id="UP001597059">
    <property type="component" value="Unassembled WGS sequence"/>
</dbReference>
<name>A0ABW4B3Q7_9GAMM</name>
<evidence type="ECO:0000256" key="1">
    <source>
        <dbReference type="SAM" id="MobiDB-lite"/>
    </source>
</evidence>
<sequence length="100" mass="10336">MATSKSNAQTKAHDAVDKAANTAHKGVDNAAEAAEHGQERAEAIARQVSEQAQAIADTAKAQSERVSTAVGDYAKENPLKTVGFAFLAGAVAASLLCKRK</sequence>
<organism evidence="2 3">
    <name type="scientific">Rhodanobacter aciditrophus</name>
    <dbReference type="NCBI Taxonomy" id="1623218"/>
    <lineage>
        <taxon>Bacteria</taxon>
        <taxon>Pseudomonadati</taxon>
        <taxon>Pseudomonadota</taxon>
        <taxon>Gammaproteobacteria</taxon>
        <taxon>Lysobacterales</taxon>
        <taxon>Rhodanobacteraceae</taxon>
        <taxon>Rhodanobacter</taxon>
    </lineage>
</organism>
<dbReference type="RefSeq" id="WP_377366421.1">
    <property type="nucleotide sequence ID" value="NZ_JBHTMN010000007.1"/>
</dbReference>
<protein>
    <recommendedName>
        <fullName evidence="4">ElaB/YqjD/DUF883 family membrane-anchored ribosome-binding protein</fullName>
    </recommendedName>
</protein>